<protein>
    <submittedName>
        <fullName evidence="5">Sperm acrosome membrane-associated protein 1</fullName>
    </submittedName>
</protein>
<accession>A0ABM4EDC2</accession>
<dbReference type="InterPro" id="IPR037878">
    <property type="entry name" value="SPACA1"/>
</dbReference>
<feature type="region of interest" description="Disordered" evidence="1">
    <location>
        <begin position="237"/>
        <end position="309"/>
    </location>
</feature>
<gene>
    <name evidence="5" type="primary">SPACA1</name>
</gene>
<dbReference type="PANTHER" id="PTHR47223">
    <property type="entry name" value="SPERM ACROSOME MEMBRANE-ASSOCIATED PROTEIN 1"/>
    <property type="match status" value="1"/>
</dbReference>
<keyword evidence="2" id="KW-1133">Transmembrane helix</keyword>
<sequence>MGRRAGRLALLLALLAAAAAGSAGGNGSGDSAAAEEPDGRRAEPGLNATVPRKVESGVCTVTCGIGIREVLLTNGCPGTDTKCIVRVEECRGQVDCGWGEPISDSPASVKMPCIFISPENRFKYVWKMLIPNEPALILPNDSAIMEVRRDTHPITFQCETQEKGSVIASVKYTVYTTPELETRPPRNTRTDIVLIFSLVTGIIVIVGVIFALIFIILHRAALMDIWESKFGKDSKDKQLAKKGSQRNVEEAAPFSGSGLALRGSGTPAPGMSATVFSPFEPKTAQEVPQPSPTENEVQESTQDWQNEEN</sequence>
<feature type="transmembrane region" description="Helical" evidence="2">
    <location>
        <begin position="192"/>
        <end position="217"/>
    </location>
</feature>
<evidence type="ECO:0000313" key="5">
    <source>
        <dbReference type="RefSeq" id="XP_067150692.1"/>
    </source>
</evidence>
<dbReference type="Proteomes" id="UP001652627">
    <property type="component" value="Chromosome 3"/>
</dbReference>
<dbReference type="PANTHER" id="PTHR47223:SF1">
    <property type="entry name" value="SPERM ACROSOME MEMBRANE-ASSOCIATED PROTEIN 1"/>
    <property type="match status" value="1"/>
</dbReference>
<dbReference type="GeneID" id="106489591"/>
<organism evidence="4 5">
    <name type="scientific">Apteryx mantelli</name>
    <name type="common">North Island brown kiwi</name>
    <dbReference type="NCBI Taxonomy" id="2696672"/>
    <lineage>
        <taxon>Eukaryota</taxon>
        <taxon>Metazoa</taxon>
        <taxon>Chordata</taxon>
        <taxon>Craniata</taxon>
        <taxon>Vertebrata</taxon>
        <taxon>Euteleostomi</taxon>
        <taxon>Archelosauria</taxon>
        <taxon>Archosauria</taxon>
        <taxon>Dinosauria</taxon>
        <taxon>Saurischia</taxon>
        <taxon>Theropoda</taxon>
        <taxon>Coelurosauria</taxon>
        <taxon>Aves</taxon>
        <taxon>Palaeognathae</taxon>
        <taxon>Apterygiformes</taxon>
        <taxon>Apterygidae</taxon>
        <taxon>Apteryx</taxon>
    </lineage>
</organism>
<proteinExistence type="predicted"/>
<feature type="region of interest" description="Disordered" evidence="1">
    <location>
        <begin position="21"/>
        <end position="47"/>
    </location>
</feature>
<evidence type="ECO:0000256" key="2">
    <source>
        <dbReference type="SAM" id="Phobius"/>
    </source>
</evidence>
<keyword evidence="2" id="KW-0812">Transmembrane</keyword>
<keyword evidence="3" id="KW-0732">Signal</keyword>
<keyword evidence="4" id="KW-1185">Reference proteome</keyword>
<feature type="signal peptide" evidence="3">
    <location>
        <begin position="1"/>
        <end position="24"/>
    </location>
</feature>
<reference evidence="5" key="1">
    <citation type="submission" date="2025-08" db="UniProtKB">
        <authorList>
            <consortium name="RefSeq"/>
        </authorList>
    </citation>
    <scope>IDENTIFICATION</scope>
    <source>
        <tissue evidence="5">Blood</tissue>
    </source>
</reference>
<evidence type="ECO:0000256" key="1">
    <source>
        <dbReference type="SAM" id="MobiDB-lite"/>
    </source>
</evidence>
<evidence type="ECO:0000256" key="3">
    <source>
        <dbReference type="SAM" id="SignalP"/>
    </source>
</evidence>
<feature type="compositionally biased region" description="Polar residues" evidence="1">
    <location>
        <begin position="286"/>
        <end position="309"/>
    </location>
</feature>
<evidence type="ECO:0000313" key="4">
    <source>
        <dbReference type="Proteomes" id="UP001652627"/>
    </source>
</evidence>
<keyword evidence="2" id="KW-0472">Membrane</keyword>
<dbReference type="RefSeq" id="XP_067150692.1">
    <property type="nucleotide sequence ID" value="XM_067294591.1"/>
</dbReference>
<feature type="chain" id="PRO_5047316651" evidence="3">
    <location>
        <begin position="25"/>
        <end position="309"/>
    </location>
</feature>
<name>A0ABM4EDC2_9AVES</name>